<proteinExistence type="predicted"/>
<dbReference type="Gene3D" id="2.60.40.2970">
    <property type="match status" value="1"/>
</dbReference>
<name>A0A4Z1H7L1_9HELO</name>
<keyword evidence="2" id="KW-1185">Reference proteome</keyword>
<evidence type="ECO:0000313" key="1">
    <source>
        <dbReference type="EMBL" id="TGO44071.1"/>
    </source>
</evidence>
<accession>A0A4Z1H7L1</accession>
<protein>
    <submittedName>
        <fullName evidence="1">Uncharacterized protein</fullName>
    </submittedName>
</protein>
<dbReference type="OrthoDB" id="4664297at2759"/>
<gene>
    <name evidence="1" type="ORF">BOTNAR_0965g00040</name>
</gene>
<organism evidence="1 2">
    <name type="scientific">Botryotinia narcissicola</name>
    <dbReference type="NCBI Taxonomy" id="278944"/>
    <lineage>
        <taxon>Eukaryota</taxon>
        <taxon>Fungi</taxon>
        <taxon>Dikarya</taxon>
        <taxon>Ascomycota</taxon>
        <taxon>Pezizomycotina</taxon>
        <taxon>Leotiomycetes</taxon>
        <taxon>Helotiales</taxon>
        <taxon>Sclerotiniaceae</taxon>
        <taxon>Botryotinia</taxon>
    </lineage>
</organism>
<dbReference type="EMBL" id="PQXJ01000960">
    <property type="protein sequence ID" value="TGO44071.1"/>
    <property type="molecule type" value="Genomic_DNA"/>
</dbReference>
<sequence>MESPSTNQHDVPIQISISDITTIDRETQDSPIVKLKVTLSNPSDEAISFLKWSTPFDLRAVPMGIFEFK</sequence>
<dbReference type="Proteomes" id="UP000297452">
    <property type="component" value="Unassembled WGS sequence"/>
</dbReference>
<comment type="caution">
    <text evidence="1">The sequence shown here is derived from an EMBL/GenBank/DDBJ whole genome shotgun (WGS) entry which is preliminary data.</text>
</comment>
<dbReference type="AlphaFoldDB" id="A0A4Z1H7L1"/>
<reference evidence="1 2" key="1">
    <citation type="submission" date="2017-12" db="EMBL/GenBank/DDBJ databases">
        <title>Comparative genomics of Botrytis spp.</title>
        <authorList>
            <person name="Valero-Jimenez C.A."/>
            <person name="Tapia P."/>
            <person name="Veloso J."/>
            <person name="Silva-Moreno E."/>
            <person name="Staats M."/>
            <person name="Valdes J.H."/>
            <person name="Van Kan J.A.L."/>
        </authorList>
    </citation>
    <scope>NUCLEOTIDE SEQUENCE [LARGE SCALE GENOMIC DNA]</scope>
    <source>
        <strain evidence="1 2">MUCL2120</strain>
    </source>
</reference>
<evidence type="ECO:0000313" key="2">
    <source>
        <dbReference type="Proteomes" id="UP000297452"/>
    </source>
</evidence>